<feature type="non-terminal residue" evidence="7">
    <location>
        <position position="1"/>
    </location>
</feature>
<dbReference type="EMBL" id="KV453931">
    <property type="protein sequence ID" value="ODV73176.1"/>
    <property type="molecule type" value="Genomic_DNA"/>
</dbReference>
<dbReference type="PANTHER" id="PTHR47254:SF1">
    <property type="entry name" value="CELL WALL MANNOPROTEIN CIS3-RELATED"/>
    <property type="match status" value="1"/>
</dbReference>
<dbReference type="Pfam" id="PF22799">
    <property type="entry name" value="PIR1-like_C"/>
    <property type="match status" value="1"/>
</dbReference>
<keyword evidence="4" id="KW-0732">Signal</keyword>
<accession>A0A1E4S0Z6</accession>
<dbReference type="OMA" id="WYITEHA"/>
<evidence type="ECO:0000256" key="5">
    <source>
        <dbReference type="ARBA" id="ARBA00038219"/>
    </source>
</evidence>
<dbReference type="GO" id="GO:0005199">
    <property type="term" value="F:structural constituent of cell wall"/>
    <property type="evidence" value="ECO:0007669"/>
    <property type="project" value="TreeGrafter"/>
</dbReference>
<dbReference type="GO" id="GO:0009277">
    <property type="term" value="C:fungal-type cell wall"/>
    <property type="evidence" value="ECO:0007669"/>
    <property type="project" value="TreeGrafter"/>
</dbReference>
<dbReference type="GeneID" id="30986682"/>
<evidence type="ECO:0000256" key="4">
    <source>
        <dbReference type="ARBA" id="ARBA00022729"/>
    </source>
</evidence>
<evidence type="ECO:0000259" key="6">
    <source>
        <dbReference type="Pfam" id="PF22799"/>
    </source>
</evidence>
<feature type="non-terminal residue" evidence="7">
    <location>
        <position position="107"/>
    </location>
</feature>
<feature type="domain" description="Cell wall mannoprotein PIR1-like C-terminal" evidence="6">
    <location>
        <begin position="31"/>
        <end position="104"/>
    </location>
</feature>
<keyword evidence="3" id="KW-0964">Secreted</keyword>
<keyword evidence="8" id="KW-1185">Reference proteome</keyword>
<dbReference type="PANTHER" id="PTHR47254">
    <property type="entry name" value="CELL WALL MANNOPROTEIN CIS3-RELATED"/>
    <property type="match status" value="1"/>
</dbReference>
<dbReference type="AlphaFoldDB" id="A0A1E4S0Z6"/>
<dbReference type="InterPro" id="IPR051153">
    <property type="entry name" value="Yeast_CWMannoprotein_PIR"/>
</dbReference>
<evidence type="ECO:0000256" key="3">
    <source>
        <dbReference type="ARBA" id="ARBA00022525"/>
    </source>
</evidence>
<evidence type="ECO:0000313" key="7">
    <source>
        <dbReference type="EMBL" id="ODV73176.1"/>
    </source>
</evidence>
<reference evidence="7 8" key="1">
    <citation type="journal article" date="2016" name="Proc. Natl. Acad. Sci. U.S.A.">
        <title>Comparative genomics of biotechnologically important yeasts.</title>
        <authorList>
            <person name="Riley R."/>
            <person name="Haridas S."/>
            <person name="Wolfe K.H."/>
            <person name="Lopes M.R."/>
            <person name="Hittinger C.T."/>
            <person name="Goeker M."/>
            <person name="Salamov A.A."/>
            <person name="Wisecaver J.H."/>
            <person name="Long T.M."/>
            <person name="Calvey C.H."/>
            <person name="Aerts A.L."/>
            <person name="Barry K.W."/>
            <person name="Choi C."/>
            <person name="Clum A."/>
            <person name="Coughlan A.Y."/>
            <person name="Deshpande S."/>
            <person name="Douglass A.P."/>
            <person name="Hanson S.J."/>
            <person name="Klenk H.-P."/>
            <person name="LaButti K.M."/>
            <person name="Lapidus A."/>
            <person name="Lindquist E.A."/>
            <person name="Lipzen A.M."/>
            <person name="Meier-Kolthoff J.P."/>
            <person name="Ohm R.A."/>
            <person name="Otillar R.P."/>
            <person name="Pangilinan J.L."/>
            <person name="Peng Y."/>
            <person name="Rokas A."/>
            <person name="Rosa C.A."/>
            <person name="Scheuner C."/>
            <person name="Sibirny A.A."/>
            <person name="Slot J.C."/>
            <person name="Stielow J.B."/>
            <person name="Sun H."/>
            <person name="Kurtzman C.P."/>
            <person name="Blackwell M."/>
            <person name="Grigoriev I.V."/>
            <person name="Jeffries T.W."/>
        </authorList>
    </citation>
    <scope>NUCLEOTIDE SEQUENCE [LARGE SCALE GENOMIC DNA]</scope>
    <source>
        <strain evidence="8">ATCC 18201 / CBS 1600 / BCRC 20928 / JCM 3617 / NBRC 0987 / NRRL Y-1542</strain>
    </source>
</reference>
<dbReference type="GO" id="GO:0031505">
    <property type="term" value="P:fungal-type cell wall organization"/>
    <property type="evidence" value="ECO:0007669"/>
    <property type="project" value="TreeGrafter"/>
</dbReference>
<evidence type="ECO:0000313" key="8">
    <source>
        <dbReference type="Proteomes" id="UP000094389"/>
    </source>
</evidence>
<dbReference type="RefSeq" id="XP_020070215.1">
    <property type="nucleotide sequence ID" value="XM_020212286.1"/>
</dbReference>
<dbReference type="InterPro" id="IPR054508">
    <property type="entry name" value="PIR1-like_C"/>
</dbReference>
<dbReference type="Proteomes" id="UP000094389">
    <property type="component" value="Unassembled WGS sequence"/>
</dbReference>
<keyword evidence="2" id="KW-0134">Cell wall</keyword>
<protein>
    <recommendedName>
        <fullName evidence="6">Cell wall mannoprotein PIR1-like C-terminal domain-containing protein</fullName>
    </recommendedName>
</protein>
<comment type="subcellular location">
    <subcellularLocation>
        <location evidence="1">Secreted</location>
        <location evidence="1">Cell wall</location>
    </subcellularLocation>
</comment>
<dbReference type="OrthoDB" id="3980391at2759"/>
<evidence type="ECO:0000256" key="2">
    <source>
        <dbReference type="ARBA" id="ARBA00022512"/>
    </source>
</evidence>
<name>A0A1E4S0Z6_CYBJN</name>
<comment type="similarity">
    <text evidence="5">Belongs to the PIR protein family.</text>
</comment>
<evidence type="ECO:0000256" key="1">
    <source>
        <dbReference type="ARBA" id="ARBA00004191"/>
    </source>
</evidence>
<organism evidence="7 8">
    <name type="scientific">Cyberlindnera jadinii (strain ATCC 18201 / CBS 1600 / BCRC 20928 / JCM 3617 / NBRC 0987 / NRRL Y-1542)</name>
    <name type="common">Torula yeast</name>
    <name type="synonym">Candida utilis</name>
    <dbReference type="NCBI Taxonomy" id="983966"/>
    <lineage>
        <taxon>Eukaryota</taxon>
        <taxon>Fungi</taxon>
        <taxon>Dikarya</taxon>
        <taxon>Ascomycota</taxon>
        <taxon>Saccharomycotina</taxon>
        <taxon>Saccharomycetes</taxon>
        <taxon>Phaffomycetales</taxon>
        <taxon>Phaffomycetaceae</taxon>
        <taxon>Cyberlindnera</taxon>
    </lineage>
</organism>
<gene>
    <name evidence="7" type="ORF">CYBJADRAFT_119279</name>
</gene>
<proteinExistence type="inferred from homology"/>
<sequence>SATATLAVEDYFKQKSARSSTALAMTLNNTILLDSHGRVGSIVANRQFQFDGPPPQAGAIYAAGWAISTDGNLMIGDNDIFYQCLSGTFYNLYDESLGEHCQPVYLQ</sequence>